<reference evidence="4" key="1">
    <citation type="submission" date="2013-04" db="EMBL/GenBank/DDBJ databases">
        <authorList>
            <person name="Schmutz J."/>
            <person name="McClean P."/>
            <person name="Shu S."/>
            <person name="Cregan P."/>
            <person name="Rokhsar D."/>
            <person name="Jackson S."/>
        </authorList>
    </citation>
    <scope>NUCLEOTIDE SEQUENCE</scope>
</reference>
<evidence type="ECO:0000313" key="4">
    <source>
        <dbReference type="EMBL" id="ESW23198.1"/>
    </source>
</evidence>
<dbReference type="eggNOG" id="KOG0263">
    <property type="taxonomic scope" value="Eukaryota"/>
</dbReference>
<dbReference type="SUPFAM" id="SSF50978">
    <property type="entry name" value="WD40 repeat-like"/>
    <property type="match status" value="1"/>
</dbReference>
<dbReference type="GO" id="GO:1990234">
    <property type="term" value="C:transferase complex"/>
    <property type="evidence" value="ECO:0007669"/>
    <property type="project" value="UniProtKB-ARBA"/>
</dbReference>
<dbReference type="EMBL" id="CM002291">
    <property type="protein sequence ID" value="ESW23200.1"/>
    <property type="molecule type" value="Genomic_DNA"/>
</dbReference>
<dbReference type="SUPFAM" id="SSF81383">
    <property type="entry name" value="F-box domain"/>
    <property type="match status" value="1"/>
</dbReference>
<gene>
    <name evidence="4" type="ORF">PHAVU_004G026700g</name>
</gene>
<feature type="repeat" description="WD" evidence="3">
    <location>
        <begin position="252"/>
        <end position="294"/>
    </location>
</feature>
<keyword evidence="5" id="KW-1185">Reference proteome</keyword>
<dbReference type="PANTHER" id="PTHR22847">
    <property type="entry name" value="WD40 REPEAT PROTEIN"/>
    <property type="match status" value="1"/>
</dbReference>
<dbReference type="InterPro" id="IPR020472">
    <property type="entry name" value="WD40_PAC1"/>
</dbReference>
<dbReference type="Proteomes" id="UP000000226">
    <property type="component" value="Chromosome 4"/>
</dbReference>
<dbReference type="PROSITE" id="PS50082">
    <property type="entry name" value="WD_REPEATS_2"/>
    <property type="match status" value="2"/>
</dbReference>
<dbReference type="InterPro" id="IPR036047">
    <property type="entry name" value="F-box-like_dom_sf"/>
</dbReference>
<dbReference type="AlphaFoldDB" id="V7C1H4"/>
<dbReference type="OrthoDB" id="727118at2759"/>
<evidence type="ECO:0000256" key="3">
    <source>
        <dbReference type="PROSITE-ProRule" id="PRU00221"/>
    </source>
</evidence>
<name>V7C1H4_PHAVU</name>
<dbReference type="Pfam" id="PF00400">
    <property type="entry name" value="WD40"/>
    <property type="match status" value="3"/>
</dbReference>
<dbReference type="PRINTS" id="PR00320">
    <property type="entry name" value="GPROTEINBRPT"/>
</dbReference>
<dbReference type="OMA" id="LYMDPYK"/>
<dbReference type="PANTHER" id="PTHR22847:SF746">
    <property type="entry name" value="OS01G0185400 PROTEIN"/>
    <property type="match status" value="1"/>
</dbReference>
<evidence type="ECO:0000256" key="2">
    <source>
        <dbReference type="ARBA" id="ARBA00022737"/>
    </source>
</evidence>
<keyword evidence="1 3" id="KW-0853">WD repeat</keyword>
<dbReference type="Gramene" id="ESW23199">
    <property type="protein sequence ID" value="ESW23199"/>
    <property type="gene ID" value="PHAVU_004G026700g"/>
</dbReference>
<dbReference type="STRING" id="3885.V7C1H4"/>
<organism evidence="4 5">
    <name type="scientific">Phaseolus vulgaris</name>
    <name type="common">Kidney bean</name>
    <name type="synonym">French bean</name>
    <dbReference type="NCBI Taxonomy" id="3885"/>
    <lineage>
        <taxon>Eukaryota</taxon>
        <taxon>Viridiplantae</taxon>
        <taxon>Streptophyta</taxon>
        <taxon>Embryophyta</taxon>
        <taxon>Tracheophyta</taxon>
        <taxon>Spermatophyta</taxon>
        <taxon>Magnoliopsida</taxon>
        <taxon>eudicotyledons</taxon>
        <taxon>Gunneridae</taxon>
        <taxon>Pentapetalae</taxon>
        <taxon>rosids</taxon>
        <taxon>fabids</taxon>
        <taxon>Fabales</taxon>
        <taxon>Fabaceae</taxon>
        <taxon>Papilionoideae</taxon>
        <taxon>50 kb inversion clade</taxon>
        <taxon>NPAAA clade</taxon>
        <taxon>indigoferoid/millettioid clade</taxon>
        <taxon>Phaseoleae</taxon>
        <taxon>Phaseolus</taxon>
    </lineage>
</organism>
<evidence type="ECO:0000256" key="1">
    <source>
        <dbReference type="ARBA" id="ARBA00022574"/>
    </source>
</evidence>
<dbReference type="InterPro" id="IPR001680">
    <property type="entry name" value="WD40_rpt"/>
</dbReference>
<dbReference type="InterPro" id="IPR015943">
    <property type="entry name" value="WD40/YVTN_repeat-like_dom_sf"/>
</dbReference>
<reference evidence="5" key="2">
    <citation type="journal article" date="2014" name="Nat. Genet.">
        <title>A reference genome for common bean and genome-wide analysis of dual domestications.</title>
        <authorList>
            <person name="Schmutz J."/>
            <person name="McClean P.E."/>
            <person name="Mamidi S."/>
            <person name="Wu G.A."/>
            <person name="Cannon S.B."/>
            <person name="Grimwood J."/>
            <person name="Jenkins J."/>
            <person name="Shu S."/>
            <person name="Song Q."/>
            <person name="Chavarro C."/>
            <person name="Torres-Torres M."/>
            <person name="Geffroy V."/>
            <person name="Moghaddam S.M."/>
            <person name="Gao D."/>
            <person name="Abernathy B."/>
            <person name="Barry K."/>
            <person name="Blair M."/>
            <person name="Brick M.A."/>
            <person name="Chovatia M."/>
            <person name="Gepts P."/>
            <person name="Goodstein D.M."/>
            <person name="Gonzales M."/>
            <person name="Hellsten U."/>
            <person name="Hyten D.L."/>
            <person name="Jia G."/>
            <person name="Kelly J.D."/>
            <person name="Kudrna D."/>
            <person name="Lee R."/>
            <person name="Richard M.M."/>
            <person name="Miklas P.N."/>
            <person name="Osorno J.M."/>
            <person name="Rodrigues J."/>
            <person name="Thareau V."/>
            <person name="Urrea C.A."/>
            <person name="Wang M."/>
            <person name="Yu Y."/>
            <person name="Zhang M."/>
            <person name="Wing R.A."/>
            <person name="Cregan P.B."/>
            <person name="Rokhsar D.S."/>
            <person name="Jackson S.A."/>
        </authorList>
    </citation>
    <scope>NUCLEOTIDE SEQUENCE [LARGE SCALE GENOMIC DNA]</scope>
    <source>
        <strain evidence="5">cv. G19833</strain>
    </source>
</reference>
<sequence>MAEPSRSPAAAPPETTITDLDEDSMVHCATYLSPRDVCNLAMASSGLKRLAYSDSIWQRFFSEQWHQQFPFHSSGNGAREVYLARYAALRQFKFLDPFHLDISQQAKPCNHLLLLEKSIFFSQGSLVKMIDLDAYLKGSSGFFNTLSDHKARITCMRLFPLNEVTSQFRGKTLEEQSVLVTSSCDHSIRLWWKGSSLRCFKGHNGPVLSLSNKLLGEGSSRVLASGGEDGTVRLWSLSSSGRRGQHALKATLYGHEKPVNIMSIAGHKTSLLATISRDSKVRVWDTGTATSSAVRASCCVGMTSVPGTPVNMKCHESLLYVASGSSVTIVDLRTMQKVVTAAVHQPKLCSFDAVPSKYLICTGGDGRAMLWDIRRNQQSLKPEPIAELDGHCGQVTLLYMDSYKIVTGGPKNAFVNVWDVDTGVQTNSLLCSSNDGAESGCDAMAVDGCRITTATSFEECAVVCFRDFNNATNPVAKLENESSSKFWNSISDDD</sequence>
<dbReference type="Gramene" id="ESW23198">
    <property type="protein sequence ID" value="ESW23198"/>
    <property type="gene ID" value="PHAVU_004G026700g"/>
</dbReference>
<proteinExistence type="predicted"/>
<evidence type="ECO:0000313" key="5">
    <source>
        <dbReference type="Proteomes" id="UP000000226"/>
    </source>
</evidence>
<dbReference type="Gramene" id="ESW23200">
    <property type="protein sequence ID" value="ESW23200"/>
    <property type="gene ID" value="PHAVU_004G026700g"/>
</dbReference>
<keyword evidence="2" id="KW-0677">Repeat</keyword>
<dbReference type="InterPro" id="IPR036322">
    <property type="entry name" value="WD40_repeat_dom_sf"/>
</dbReference>
<dbReference type="EMBL" id="CM002291">
    <property type="protein sequence ID" value="ESW23198.1"/>
    <property type="molecule type" value="Genomic_DNA"/>
</dbReference>
<dbReference type="PROSITE" id="PS50294">
    <property type="entry name" value="WD_REPEATS_REGION"/>
    <property type="match status" value="2"/>
</dbReference>
<feature type="repeat" description="WD" evidence="3">
    <location>
        <begin position="200"/>
        <end position="245"/>
    </location>
</feature>
<dbReference type="Gene3D" id="1.20.1280.50">
    <property type="match status" value="1"/>
</dbReference>
<dbReference type="EMBL" id="CM002291">
    <property type="protein sequence ID" value="ESW23199.1"/>
    <property type="molecule type" value="Genomic_DNA"/>
</dbReference>
<dbReference type="SMART" id="SM00320">
    <property type="entry name" value="WD40"/>
    <property type="match status" value="5"/>
</dbReference>
<accession>V7C1H4</accession>
<dbReference type="Gene3D" id="2.130.10.10">
    <property type="entry name" value="YVTN repeat-like/Quinoprotein amine dehydrogenase"/>
    <property type="match status" value="2"/>
</dbReference>
<protein>
    <submittedName>
        <fullName evidence="4">Uncharacterized protein</fullName>
    </submittedName>
</protein>